<reference evidence="2" key="1">
    <citation type="journal article" date="2010" name="Genome Res.">
        <title>Population genomic sequencing of Coccidioides fungi reveals recent hybridization and transposon control.</title>
        <authorList>
            <person name="Neafsey D.E."/>
            <person name="Barker B.M."/>
            <person name="Sharpton T.J."/>
            <person name="Stajich J.E."/>
            <person name="Park D.J."/>
            <person name="Whiston E."/>
            <person name="Hung C.-Y."/>
            <person name="McMahan C."/>
            <person name="White J."/>
            <person name="Sykes S."/>
            <person name="Heiman D."/>
            <person name="Young S."/>
            <person name="Zeng Q."/>
            <person name="Abouelleil A."/>
            <person name="Aftuck L."/>
            <person name="Bessette D."/>
            <person name="Brown A."/>
            <person name="FitzGerald M."/>
            <person name="Lui A."/>
            <person name="Macdonald J.P."/>
            <person name="Priest M."/>
            <person name="Orbach M.J."/>
            <person name="Galgiani J.N."/>
            <person name="Kirkland T.N."/>
            <person name="Cole G.T."/>
            <person name="Birren B.W."/>
            <person name="Henn M.R."/>
            <person name="Taylor J.W."/>
            <person name="Rounsley S.D."/>
        </authorList>
    </citation>
    <scope>NUCLEOTIDE SEQUENCE [LARGE SCALE GENOMIC DNA]</scope>
    <source>
        <strain evidence="2">RMSCC 2394</strain>
    </source>
</reference>
<accession>A0A0J6Y5D1</accession>
<protein>
    <submittedName>
        <fullName evidence="1">Uncharacterized protein</fullName>
    </submittedName>
</protein>
<proteinExistence type="predicted"/>
<dbReference type="EMBL" id="DS028094">
    <property type="protein sequence ID" value="KMP03871.1"/>
    <property type="molecule type" value="Genomic_DNA"/>
</dbReference>
<sequence>MPSVQKSSRLSNLAIAWNVHSAYKGLKRCIHVPDICECHLLVDSDLKLRLNVKRTQFQGGLVGPQLFIPTLLPALASPIPRSEGSLKCARNGVHTWLLISVRIFPQLNWTPLFGSGSRFGFCTSADDPVKEKRKSTFTFIYETGLAAATHFNPTSGVAEVIRRSGKRSWRANHQLFLDVRTSFWAPTDRAIRTAVLPHLDYVVSMSPAHNPCT</sequence>
<evidence type="ECO:0000313" key="1">
    <source>
        <dbReference type="EMBL" id="KMP03871.1"/>
    </source>
</evidence>
<dbReference type="Proteomes" id="UP000054565">
    <property type="component" value="Unassembled WGS sequence"/>
</dbReference>
<gene>
    <name evidence="1" type="ORF">CIRG_03563</name>
</gene>
<organism evidence="1 2">
    <name type="scientific">Coccidioides immitis RMSCC 2394</name>
    <dbReference type="NCBI Taxonomy" id="404692"/>
    <lineage>
        <taxon>Eukaryota</taxon>
        <taxon>Fungi</taxon>
        <taxon>Dikarya</taxon>
        <taxon>Ascomycota</taxon>
        <taxon>Pezizomycotina</taxon>
        <taxon>Eurotiomycetes</taxon>
        <taxon>Eurotiomycetidae</taxon>
        <taxon>Onygenales</taxon>
        <taxon>Onygenaceae</taxon>
        <taxon>Coccidioides</taxon>
    </lineage>
</organism>
<evidence type="ECO:0000313" key="2">
    <source>
        <dbReference type="Proteomes" id="UP000054565"/>
    </source>
</evidence>
<name>A0A0J6Y5D1_COCIT</name>
<dbReference type="AlphaFoldDB" id="A0A0J6Y5D1"/>